<sequence length="78" mass="8995">MKYKNETEFSEDSLALSRLAPYSSKFVSSEEEFFESDMMTSHPHSRPSVVQIHPSYDANPAMLPAAFSKQEFRRQHVP</sequence>
<dbReference type="AlphaFoldDB" id="A0A445DYA1"/>
<dbReference type="Proteomes" id="UP000289738">
    <property type="component" value="Chromosome A03"/>
</dbReference>
<dbReference type="EMBL" id="SDMP01000003">
    <property type="protein sequence ID" value="RYR68182.1"/>
    <property type="molecule type" value="Genomic_DNA"/>
</dbReference>
<evidence type="ECO:0000313" key="2">
    <source>
        <dbReference type="Proteomes" id="UP000289738"/>
    </source>
</evidence>
<reference evidence="1 2" key="1">
    <citation type="submission" date="2019-01" db="EMBL/GenBank/DDBJ databases">
        <title>Sequencing of cultivated peanut Arachis hypogaea provides insights into genome evolution and oil improvement.</title>
        <authorList>
            <person name="Chen X."/>
        </authorList>
    </citation>
    <scope>NUCLEOTIDE SEQUENCE [LARGE SCALE GENOMIC DNA]</scope>
    <source>
        <strain evidence="2">cv. Fuhuasheng</strain>
        <tissue evidence="1">Leaves</tissue>
    </source>
</reference>
<gene>
    <name evidence="1" type="ORF">Ahy_A03g014663</name>
</gene>
<keyword evidence="2" id="KW-1185">Reference proteome</keyword>
<comment type="caution">
    <text evidence="1">The sequence shown here is derived from an EMBL/GenBank/DDBJ whole genome shotgun (WGS) entry which is preliminary data.</text>
</comment>
<protein>
    <submittedName>
        <fullName evidence="1">Uncharacterized protein</fullName>
    </submittedName>
</protein>
<evidence type="ECO:0000313" key="1">
    <source>
        <dbReference type="EMBL" id="RYR68182.1"/>
    </source>
</evidence>
<name>A0A445DYA1_ARAHY</name>
<organism evidence="1 2">
    <name type="scientific">Arachis hypogaea</name>
    <name type="common">Peanut</name>
    <dbReference type="NCBI Taxonomy" id="3818"/>
    <lineage>
        <taxon>Eukaryota</taxon>
        <taxon>Viridiplantae</taxon>
        <taxon>Streptophyta</taxon>
        <taxon>Embryophyta</taxon>
        <taxon>Tracheophyta</taxon>
        <taxon>Spermatophyta</taxon>
        <taxon>Magnoliopsida</taxon>
        <taxon>eudicotyledons</taxon>
        <taxon>Gunneridae</taxon>
        <taxon>Pentapetalae</taxon>
        <taxon>rosids</taxon>
        <taxon>fabids</taxon>
        <taxon>Fabales</taxon>
        <taxon>Fabaceae</taxon>
        <taxon>Papilionoideae</taxon>
        <taxon>50 kb inversion clade</taxon>
        <taxon>dalbergioids sensu lato</taxon>
        <taxon>Dalbergieae</taxon>
        <taxon>Pterocarpus clade</taxon>
        <taxon>Arachis</taxon>
    </lineage>
</organism>
<accession>A0A445DYA1</accession>
<proteinExistence type="predicted"/>